<feature type="transmembrane region" description="Helical" evidence="1">
    <location>
        <begin position="219"/>
        <end position="241"/>
    </location>
</feature>
<feature type="transmembrane region" description="Helical" evidence="1">
    <location>
        <begin position="53"/>
        <end position="74"/>
    </location>
</feature>
<accession>A0A8H6YE28</accession>
<feature type="transmembrane region" description="Helical" evidence="1">
    <location>
        <begin position="12"/>
        <end position="32"/>
    </location>
</feature>
<keyword evidence="1" id="KW-0472">Membrane</keyword>
<feature type="transmembrane region" description="Helical" evidence="1">
    <location>
        <begin position="140"/>
        <end position="162"/>
    </location>
</feature>
<keyword evidence="3" id="KW-1185">Reference proteome</keyword>
<feature type="transmembrane region" description="Helical" evidence="1">
    <location>
        <begin position="115"/>
        <end position="133"/>
    </location>
</feature>
<organism evidence="2 3">
    <name type="scientific">Mycena sanguinolenta</name>
    <dbReference type="NCBI Taxonomy" id="230812"/>
    <lineage>
        <taxon>Eukaryota</taxon>
        <taxon>Fungi</taxon>
        <taxon>Dikarya</taxon>
        <taxon>Basidiomycota</taxon>
        <taxon>Agaricomycotina</taxon>
        <taxon>Agaricomycetes</taxon>
        <taxon>Agaricomycetidae</taxon>
        <taxon>Agaricales</taxon>
        <taxon>Marasmiineae</taxon>
        <taxon>Mycenaceae</taxon>
        <taxon>Mycena</taxon>
    </lineage>
</organism>
<dbReference type="OrthoDB" id="3357408at2759"/>
<comment type="caution">
    <text evidence="2">The sequence shown here is derived from an EMBL/GenBank/DDBJ whole genome shotgun (WGS) entry which is preliminary data.</text>
</comment>
<dbReference type="AlphaFoldDB" id="A0A8H6YE28"/>
<proteinExistence type="predicted"/>
<evidence type="ECO:0000313" key="3">
    <source>
        <dbReference type="Proteomes" id="UP000623467"/>
    </source>
</evidence>
<keyword evidence="1" id="KW-1133">Transmembrane helix</keyword>
<keyword evidence="1" id="KW-0812">Transmembrane</keyword>
<gene>
    <name evidence="2" type="ORF">MSAN_01323800</name>
</gene>
<evidence type="ECO:0000256" key="1">
    <source>
        <dbReference type="SAM" id="Phobius"/>
    </source>
</evidence>
<evidence type="ECO:0000313" key="2">
    <source>
        <dbReference type="EMBL" id="KAF7357284.1"/>
    </source>
</evidence>
<feature type="transmembrane region" description="Helical" evidence="1">
    <location>
        <begin position="174"/>
        <end position="198"/>
    </location>
</feature>
<protein>
    <submittedName>
        <fullName evidence="2">Uncharacterized protein</fullName>
    </submittedName>
</protein>
<name>A0A8H6YE28_9AGAR</name>
<dbReference type="Proteomes" id="UP000623467">
    <property type="component" value="Unassembled WGS sequence"/>
</dbReference>
<feature type="transmembrane region" description="Helical" evidence="1">
    <location>
        <begin position="253"/>
        <end position="276"/>
    </location>
</feature>
<reference evidence="2" key="1">
    <citation type="submission" date="2020-05" db="EMBL/GenBank/DDBJ databases">
        <title>Mycena genomes resolve the evolution of fungal bioluminescence.</title>
        <authorList>
            <person name="Tsai I.J."/>
        </authorList>
    </citation>
    <scope>NUCLEOTIDE SEQUENCE</scope>
    <source>
        <strain evidence="2">160909Yilan</strain>
    </source>
</reference>
<sequence length="277" mass="31119">MADVRPDTARLIALFVSCILYGILLTTFIPCLRSLIFSASQSFQLKPRHEIKFPVLVATTLMFLVSSFSTLISLQNVIDAFINYQGPGGALEFYETLHVTVNSGWTFWMPAVEDSIQVILGDALLIYRCYVLYDRNWRVIAAPFLAWVSLIATTIASSFHEITLKKNQSIDDPAVIPILSSALLLTFATSVITTFLIIRKLLKVRSDLNARGAIRVHTLTRIAMIFFETGLIYTLSVFFSLGIYLSRSNLQCVVALAVCFLFSSQTRLCLLIHVYFH</sequence>
<dbReference type="EMBL" id="JACAZH010000010">
    <property type="protein sequence ID" value="KAF7357284.1"/>
    <property type="molecule type" value="Genomic_DNA"/>
</dbReference>